<dbReference type="GO" id="GO:0006865">
    <property type="term" value="P:amino acid transport"/>
    <property type="evidence" value="ECO:0007669"/>
    <property type="project" value="UniProtKB-KW"/>
</dbReference>
<sequence length="388" mass="42483">MRGLFLFLLLVWSLSTPPMAQAEEALKIGWLGQAVEQPPLLANLPPPPDDEGLSGARLGVNDTNTTGKFLKLSYQLEEVSLPVDADPADGVRQLAARGVSLVVTGLTGEALDKALAAPEAAKMTFFNAFAADDRLRGPACRPNLLHTLPSRFMLADGLAQSMIVKKWTRWLLVTGPTPQDALFAAAIKRSAQRFGAKIVEEKRWTGDADLRRTAQTELIAFTRSKDYDVVVVSDEAGDFGDYLLFNTDLPRPVAGTQGLTPMAWHWLMETWGSGQLQNRFQDLAHRPMGSRDWAAWVAVRAVGEASVRKKTLDPAIIATTLHEPDFTVAGFKGVPLSFRPWNGQLRQPILVGWARALVTVSPQDGFLHPTNELDTLGLDRPESTCPQK</sequence>
<evidence type="ECO:0000256" key="3">
    <source>
        <dbReference type="ARBA" id="ARBA00022970"/>
    </source>
</evidence>
<dbReference type="OrthoDB" id="5341635at2"/>
<organism evidence="6 7">
    <name type="scientific">Insolitispirillum peregrinum</name>
    <dbReference type="NCBI Taxonomy" id="80876"/>
    <lineage>
        <taxon>Bacteria</taxon>
        <taxon>Pseudomonadati</taxon>
        <taxon>Pseudomonadota</taxon>
        <taxon>Alphaproteobacteria</taxon>
        <taxon>Rhodospirillales</taxon>
        <taxon>Novispirillaceae</taxon>
        <taxon>Insolitispirillum</taxon>
    </lineage>
</organism>
<evidence type="ECO:0000256" key="2">
    <source>
        <dbReference type="ARBA" id="ARBA00022729"/>
    </source>
</evidence>
<feature type="chain" id="PRO_5012230341" evidence="4">
    <location>
        <begin position="23"/>
        <end position="388"/>
    </location>
</feature>
<dbReference type="InterPro" id="IPR022478">
    <property type="entry name" value="ABC_transptr_sub-bd_PQQ"/>
</dbReference>
<evidence type="ECO:0000259" key="5">
    <source>
        <dbReference type="Pfam" id="PF13458"/>
    </source>
</evidence>
<dbReference type="STRING" id="80876.SAMN05421779_104217"/>
<dbReference type="InterPro" id="IPR028082">
    <property type="entry name" value="Peripla_BP_I"/>
</dbReference>
<dbReference type="PANTHER" id="PTHR30483">
    <property type="entry name" value="LEUCINE-SPECIFIC-BINDING PROTEIN"/>
    <property type="match status" value="1"/>
</dbReference>
<comment type="similarity">
    <text evidence="1">Belongs to the leucine-binding protein family.</text>
</comment>
<dbReference type="SUPFAM" id="SSF53822">
    <property type="entry name" value="Periplasmic binding protein-like I"/>
    <property type="match status" value="1"/>
</dbReference>
<dbReference type="NCBIfam" id="TIGR03863">
    <property type="entry name" value="PQQ_ABC_bind"/>
    <property type="match status" value="1"/>
</dbReference>
<evidence type="ECO:0000313" key="7">
    <source>
        <dbReference type="Proteomes" id="UP000185678"/>
    </source>
</evidence>
<name>A0A1N7MLW1_9PROT</name>
<accession>A0A1N7MLW1</accession>
<dbReference type="Gene3D" id="3.40.50.2300">
    <property type="match status" value="1"/>
</dbReference>
<protein>
    <submittedName>
        <fullName evidence="6">Amino acid/amide ABC transporter substrate-binding protein, HAAT family</fullName>
    </submittedName>
</protein>
<keyword evidence="7" id="KW-1185">Reference proteome</keyword>
<dbReference type="CDD" id="cd06268">
    <property type="entry name" value="PBP1_ABC_transporter_LIVBP-like"/>
    <property type="match status" value="1"/>
</dbReference>
<dbReference type="Pfam" id="PF13458">
    <property type="entry name" value="Peripla_BP_6"/>
    <property type="match status" value="1"/>
</dbReference>
<proteinExistence type="inferred from homology"/>
<dbReference type="AlphaFoldDB" id="A0A1N7MLW1"/>
<keyword evidence="2 4" id="KW-0732">Signal</keyword>
<dbReference type="EMBL" id="FTOA01000004">
    <property type="protein sequence ID" value="SIS87146.1"/>
    <property type="molecule type" value="Genomic_DNA"/>
</dbReference>
<keyword evidence="3" id="KW-0813">Transport</keyword>
<feature type="domain" description="Leucine-binding protein" evidence="5">
    <location>
        <begin position="55"/>
        <end position="210"/>
    </location>
</feature>
<evidence type="ECO:0000256" key="1">
    <source>
        <dbReference type="ARBA" id="ARBA00010062"/>
    </source>
</evidence>
<dbReference type="InterPro" id="IPR051010">
    <property type="entry name" value="BCAA_transport"/>
</dbReference>
<dbReference type="Proteomes" id="UP000185678">
    <property type="component" value="Unassembled WGS sequence"/>
</dbReference>
<dbReference type="RefSeq" id="WP_076400659.1">
    <property type="nucleotide sequence ID" value="NZ_FTOA01000004.1"/>
</dbReference>
<dbReference type="PANTHER" id="PTHR30483:SF6">
    <property type="entry name" value="PERIPLASMIC BINDING PROTEIN OF ABC TRANSPORTER FOR NATURAL AMINO ACIDS"/>
    <property type="match status" value="1"/>
</dbReference>
<keyword evidence="3" id="KW-0029">Amino-acid transport</keyword>
<feature type="signal peptide" evidence="4">
    <location>
        <begin position="1"/>
        <end position="22"/>
    </location>
</feature>
<dbReference type="InterPro" id="IPR028081">
    <property type="entry name" value="Leu-bd"/>
</dbReference>
<reference evidence="6 7" key="1">
    <citation type="submission" date="2017-01" db="EMBL/GenBank/DDBJ databases">
        <authorList>
            <person name="Mah S.A."/>
            <person name="Swanson W.J."/>
            <person name="Moy G.W."/>
            <person name="Vacquier V.D."/>
        </authorList>
    </citation>
    <scope>NUCLEOTIDE SEQUENCE [LARGE SCALE GENOMIC DNA]</scope>
    <source>
        <strain evidence="6 7">DSM 11589</strain>
    </source>
</reference>
<gene>
    <name evidence="6" type="ORF">SAMN05421779_104217</name>
</gene>
<evidence type="ECO:0000256" key="4">
    <source>
        <dbReference type="SAM" id="SignalP"/>
    </source>
</evidence>
<evidence type="ECO:0000313" key="6">
    <source>
        <dbReference type="EMBL" id="SIS87146.1"/>
    </source>
</evidence>